<dbReference type="STRING" id="321339.SAMN05444340_110143"/>
<dbReference type="InterPro" id="IPR032465">
    <property type="entry name" value="ACMSD"/>
</dbReference>
<dbReference type="Proteomes" id="UP000199286">
    <property type="component" value="Unassembled WGS sequence"/>
</dbReference>
<dbReference type="SUPFAM" id="SSF51556">
    <property type="entry name" value="Metallo-dependent hydrolases"/>
    <property type="match status" value="1"/>
</dbReference>
<keyword evidence="1" id="KW-0456">Lyase</keyword>
<dbReference type="InterPro" id="IPR006680">
    <property type="entry name" value="Amidohydro-rel"/>
</dbReference>
<evidence type="ECO:0000313" key="3">
    <source>
        <dbReference type="EMBL" id="SDY56307.1"/>
    </source>
</evidence>
<dbReference type="OrthoDB" id="149172at2"/>
<dbReference type="PANTHER" id="PTHR21240:SF28">
    <property type="entry name" value="ISO-OROTATE DECARBOXYLASE (EUROFUNG)"/>
    <property type="match status" value="1"/>
</dbReference>
<proteinExistence type="predicted"/>
<dbReference type="InterPro" id="IPR032466">
    <property type="entry name" value="Metal_Hydrolase"/>
</dbReference>
<evidence type="ECO:0000259" key="2">
    <source>
        <dbReference type="Pfam" id="PF04909"/>
    </source>
</evidence>
<reference evidence="3 4" key="1">
    <citation type="submission" date="2016-10" db="EMBL/GenBank/DDBJ databases">
        <authorList>
            <person name="de Groot N.N."/>
        </authorList>
    </citation>
    <scope>NUCLEOTIDE SEQUENCE [LARGE SCALE GENOMIC DNA]</scope>
    <source>
        <strain evidence="3 4">DSM 26880</strain>
    </source>
</reference>
<gene>
    <name evidence="3" type="ORF">SAMN05444340_110143</name>
</gene>
<name>A0A1H3KVR5_9RHOB</name>
<keyword evidence="4" id="KW-1185">Reference proteome</keyword>
<dbReference type="EMBL" id="FNPF01000010">
    <property type="protein sequence ID" value="SDY56307.1"/>
    <property type="molecule type" value="Genomic_DNA"/>
</dbReference>
<sequence length="338" mass="38349">MKKIDVFNHIWPKPFHDALIAHVGETTDITRRSEAVPMMTDLDRRFEVMDMFGPDYQQILSLASPPFEKYAGPEKALELAQVGSDSIAELCQKYPDRFPGFIGTAVLSNPDAMVEEARRNIEDLGACGMQIFTNVSGKPLDLPEFEPFFDYMGKSGKAVWMHPARGANFPDYLTEDQSEYEIWWTLGWPYETSAAMARMVFSGLFDRHPGLKVITHHAGGMIPFFEGRVGPGWDQMGARTTDRDLAAVRKALKRPHLEYFKDFYADTASFGSRKAIEHAIEFFGEDHVMFASDAPFDPEKGPMYIRETIRILDELDVTDEVRRKLYQDNAAKLLGLTV</sequence>
<dbReference type="GO" id="GO:0019748">
    <property type="term" value="P:secondary metabolic process"/>
    <property type="evidence" value="ECO:0007669"/>
    <property type="project" value="TreeGrafter"/>
</dbReference>
<dbReference type="Gene3D" id="3.20.20.140">
    <property type="entry name" value="Metal-dependent hydrolases"/>
    <property type="match status" value="1"/>
</dbReference>
<evidence type="ECO:0000313" key="4">
    <source>
        <dbReference type="Proteomes" id="UP000199286"/>
    </source>
</evidence>
<protein>
    <submittedName>
        <fullName evidence="3">Aminocarboxymuconate-semialdehyde decarboxylase</fullName>
    </submittedName>
</protein>
<dbReference type="RefSeq" id="WP_089883893.1">
    <property type="nucleotide sequence ID" value="NZ_FNPF01000010.1"/>
</dbReference>
<dbReference type="PANTHER" id="PTHR21240">
    <property type="entry name" value="2-AMINO-3-CARBOXYLMUCONATE-6-SEMIALDEHYDE DECARBOXYLASE"/>
    <property type="match status" value="1"/>
</dbReference>
<feature type="domain" description="Amidohydrolase-related" evidence="2">
    <location>
        <begin position="4"/>
        <end position="336"/>
    </location>
</feature>
<dbReference type="GO" id="GO:0005737">
    <property type="term" value="C:cytoplasm"/>
    <property type="evidence" value="ECO:0007669"/>
    <property type="project" value="TreeGrafter"/>
</dbReference>
<evidence type="ECO:0000256" key="1">
    <source>
        <dbReference type="ARBA" id="ARBA00023239"/>
    </source>
</evidence>
<dbReference type="GO" id="GO:0016831">
    <property type="term" value="F:carboxy-lyase activity"/>
    <property type="evidence" value="ECO:0007669"/>
    <property type="project" value="InterPro"/>
</dbReference>
<organism evidence="3 4">
    <name type="scientific">Citreimonas salinaria</name>
    <dbReference type="NCBI Taxonomy" id="321339"/>
    <lineage>
        <taxon>Bacteria</taxon>
        <taxon>Pseudomonadati</taxon>
        <taxon>Pseudomonadota</taxon>
        <taxon>Alphaproteobacteria</taxon>
        <taxon>Rhodobacterales</taxon>
        <taxon>Roseobacteraceae</taxon>
        <taxon>Citreimonas</taxon>
    </lineage>
</organism>
<dbReference type="Pfam" id="PF04909">
    <property type="entry name" value="Amidohydro_2"/>
    <property type="match status" value="1"/>
</dbReference>
<dbReference type="AlphaFoldDB" id="A0A1H3KVR5"/>
<dbReference type="GO" id="GO:0016787">
    <property type="term" value="F:hydrolase activity"/>
    <property type="evidence" value="ECO:0007669"/>
    <property type="project" value="InterPro"/>
</dbReference>
<accession>A0A1H3KVR5</accession>